<dbReference type="Pfam" id="PF25848">
    <property type="entry name" value="Rodlin"/>
    <property type="match status" value="1"/>
</dbReference>
<dbReference type="InterPro" id="IPR047736">
    <property type="entry name" value="RdlA/B-like"/>
</dbReference>
<reference evidence="3" key="1">
    <citation type="submission" date="2023-07" db="EMBL/GenBank/DDBJ databases">
        <title>30 novel species of actinomycetes from the DSMZ collection.</title>
        <authorList>
            <person name="Nouioui I."/>
        </authorList>
    </citation>
    <scope>NUCLEOTIDE SEQUENCE [LARGE SCALE GENOMIC DNA]</scope>
    <source>
        <strain evidence="3">DSM 44917</strain>
    </source>
</reference>
<protein>
    <submittedName>
        <fullName evidence="2">Rodlin</fullName>
    </submittedName>
</protein>
<accession>A0ABU2LG61</accession>
<keyword evidence="1" id="KW-0732">Signal</keyword>
<evidence type="ECO:0000256" key="1">
    <source>
        <dbReference type="SAM" id="SignalP"/>
    </source>
</evidence>
<proteinExistence type="predicted"/>
<name>A0ABU2LG61_9ACTN</name>
<dbReference type="Proteomes" id="UP001183388">
    <property type="component" value="Unassembled WGS sequence"/>
</dbReference>
<feature type="signal peptide" evidence="1">
    <location>
        <begin position="1"/>
        <end position="28"/>
    </location>
</feature>
<sequence>MIKKTLATVAVAAGVVGATGIAATPAMAISEDNVENTSFNGNGVKNVYGNTTTGGYMSPNISLINGSLNKPCIPIQEIDLSQLVNVINLVNVSVQDLLNSEPNAACSEGSVVVDGDDPLSSVLSNIPVLSQNGVNKS</sequence>
<dbReference type="NCBIfam" id="NF041022">
    <property type="entry name" value="rodlin_AB"/>
    <property type="match status" value="1"/>
</dbReference>
<comment type="caution">
    <text evidence="2">The sequence shown here is derived from an EMBL/GenBank/DDBJ whole genome shotgun (WGS) entry which is preliminary data.</text>
</comment>
<evidence type="ECO:0000313" key="2">
    <source>
        <dbReference type="EMBL" id="MDT0310578.1"/>
    </source>
</evidence>
<organism evidence="2 3">
    <name type="scientific">Streptomyces boetiae</name>
    <dbReference type="NCBI Taxonomy" id="3075541"/>
    <lineage>
        <taxon>Bacteria</taxon>
        <taxon>Bacillati</taxon>
        <taxon>Actinomycetota</taxon>
        <taxon>Actinomycetes</taxon>
        <taxon>Kitasatosporales</taxon>
        <taxon>Streptomycetaceae</taxon>
        <taxon>Streptomyces</taxon>
    </lineage>
</organism>
<feature type="chain" id="PRO_5046119594" evidence="1">
    <location>
        <begin position="29"/>
        <end position="137"/>
    </location>
</feature>
<dbReference type="RefSeq" id="WP_311633542.1">
    <property type="nucleotide sequence ID" value="NZ_JAVREN010000081.1"/>
</dbReference>
<evidence type="ECO:0000313" key="3">
    <source>
        <dbReference type="Proteomes" id="UP001183388"/>
    </source>
</evidence>
<keyword evidence="3" id="KW-1185">Reference proteome</keyword>
<dbReference type="EMBL" id="JAVREN010000081">
    <property type="protein sequence ID" value="MDT0310578.1"/>
    <property type="molecule type" value="Genomic_DNA"/>
</dbReference>
<gene>
    <name evidence="2" type="ORF">RM780_27050</name>
</gene>